<feature type="binding site" evidence="8">
    <location>
        <position position="126"/>
    </location>
    <ligand>
        <name>phosphoenolpyruvate</name>
        <dbReference type="ChEBI" id="CHEBI:58702"/>
    </ligand>
</feature>
<comment type="function">
    <text evidence="8">Catalyzes the transfer of the enolpyruvyl moiety of phosphoenolpyruvate (PEP) to the 5-hydroxyl of shikimate-3-phosphate (S3P) to produce enolpyruvyl shikimate-3-phosphate and inorganic phosphate.</text>
</comment>
<evidence type="ECO:0000256" key="8">
    <source>
        <dbReference type="HAMAP-Rule" id="MF_00210"/>
    </source>
</evidence>
<sequence>MPSSVPDRLTVTPGRPVAGTVVPPGDKSITHRAYLMGALAHGSTRVGNANPGRDCATTLACLEALGTRVQGDARTVTIEGCQGRLEEPDRVLDCGNSGTTLRLLAGPLAAHPFLSVLAGDRSLNRRPVARVIEPLRRMGARLWARCEDTVPPLVVVGGPLRPIHHRLEVASAQVASAVLLAGLYASGETVIELLGPARDHTERLLRAFGVETEVELFPSGGRRVRLRGPACPRATAVEVAGDFSAASFFLAAAAATPGARVKVRGVGLNPTRTGLLEVLASMGAEVHEERSGEAAGEPIGDVTVVGPERLRAAEVTADQIPRMVDEVPAWAIAAATAHGTSRLKGAAELRLKESDRLAAIAIGLGRLGVAARALDDGLEIVGGPIGGGTVRSEGDHRIAMAFAALATRARGAVTVEDTASIATSYPGFTGDLARLGAEIQPA</sequence>
<evidence type="ECO:0000259" key="10">
    <source>
        <dbReference type="Pfam" id="PF00275"/>
    </source>
</evidence>
<dbReference type="Gene3D" id="3.65.10.10">
    <property type="entry name" value="Enolpyruvate transferase domain"/>
    <property type="match status" value="2"/>
</dbReference>
<dbReference type="FunFam" id="3.65.10.10:FF:000005">
    <property type="entry name" value="3-phosphoshikimate 1-carboxyvinyltransferase"/>
    <property type="match status" value="1"/>
</dbReference>
<feature type="region of interest" description="Disordered" evidence="9">
    <location>
        <begin position="1"/>
        <end position="24"/>
    </location>
</feature>
<dbReference type="PIRSF" id="PIRSF000505">
    <property type="entry name" value="EPSPS"/>
    <property type="match status" value="1"/>
</dbReference>
<evidence type="ECO:0000313" key="12">
    <source>
        <dbReference type="Proteomes" id="UP000316609"/>
    </source>
</evidence>
<keyword evidence="6 8" id="KW-0057">Aromatic amino acid biosynthesis</keyword>
<dbReference type="InterPro" id="IPR023193">
    <property type="entry name" value="EPSP_synthase_CS"/>
</dbReference>
<accession>A0A538TWN4</accession>
<evidence type="ECO:0000256" key="9">
    <source>
        <dbReference type="SAM" id="MobiDB-lite"/>
    </source>
</evidence>
<comment type="subunit">
    <text evidence="8">Monomer.</text>
</comment>
<evidence type="ECO:0000256" key="7">
    <source>
        <dbReference type="ARBA" id="ARBA00044633"/>
    </source>
</evidence>
<feature type="active site" description="Proton acceptor" evidence="8">
    <location>
        <position position="325"/>
    </location>
</feature>
<feature type="binding site" evidence="8">
    <location>
        <position position="173"/>
    </location>
    <ligand>
        <name>phosphoenolpyruvate</name>
        <dbReference type="ChEBI" id="CHEBI:58702"/>
    </ligand>
</feature>
<feature type="domain" description="Enolpyruvate transferase" evidence="10">
    <location>
        <begin position="11"/>
        <end position="431"/>
    </location>
</feature>
<dbReference type="PROSITE" id="PS00104">
    <property type="entry name" value="EPSP_SYNTHASE_1"/>
    <property type="match status" value="1"/>
</dbReference>
<dbReference type="GO" id="GO:0008652">
    <property type="term" value="P:amino acid biosynthetic process"/>
    <property type="evidence" value="ECO:0007669"/>
    <property type="project" value="UniProtKB-KW"/>
</dbReference>
<evidence type="ECO:0000256" key="6">
    <source>
        <dbReference type="ARBA" id="ARBA00023141"/>
    </source>
</evidence>
<dbReference type="HAMAP" id="MF_00210">
    <property type="entry name" value="EPSP_synth"/>
    <property type="match status" value="1"/>
</dbReference>
<dbReference type="EC" id="2.5.1.19" evidence="8"/>
<feature type="binding site" evidence="8">
    <location>
        <position position="171"/>
    </location>
    <ligand>
        <name>3-phosphoshikimate</name>
        <dbReference type="ChEBI" id="CHEBI:145989"/>
    </ligand>
</feature>
<dbReference type="PANTHER" id="PTHR21090">
    <property type="entry name" value="AROM/DEHYDROQUINATE SYNTHASE"/>
    <property type="match status" value="1"/>
</dbReference>
<evidence type="ECO:0000256" key="4">
    <source>
        <dbReference type="ARBA" id="ARBA00022605"/>
    </source>
</evidence>
<dbReference type="EMBL" id="VBOY01000018">
    <property type="protein sequence ID" value="TMQ68037.1"/>
    <property type="molecule type" value="Genomic_DNA"/>
</dbReference>
<dbReference type="GO" id="GO:0009073">
    <property type="term" value="P:aromatic amino acid family biosynthetic process"/>
    <property type="evidence" value="ECO:0007669"/>
    <property type="project" value="UniProtKB-KW"/>
</dbReference>
<dbReference type="InterPro" id="IPR013792">
    <property type="entry name" value="RNA3'P_cycl/enolpyr_Trfase_a/b"/>
</dbReference>
<dbReference type="UniPathway" id="UPA00053">
    <property type="reaction ID" value="UER00089"/>
</dbReference>
<evidence type="ECO:0000256" key="5">
    <source>
        <dbReference type="ARBA" id="ARBA00022679"/>
    </source>
</evidence>
<proteinExistence type="inferred from homology"/>
<dbReference type="SUPFAM" id="SSF55205">
    <property type="entry name" value="EPT/RTPC-like"/>
    <property type="match status" value="1"/>
</dbReference>
<feature type="binding site" evidence="8">
    <location>
        <position position="28"/>
    </location>
    <ligand>
        <name>3-phosphoshikimate</name>
        <dbReference type="ChEBI" id="CHEBI:145989"/>
    </ligand>
</feature>
<feature type="binding site" evidence="8">
    <location>
        <position position="173"/>
    </location>
    <ligand>
        <name>3-phosphoshikimate</name>
        <dbReference type="ChEBI" id="CHEBI:145989"/>
    </ligand>
</feature>
<feature type="binding site" evidence="8">
    <location>
        <position position="32"/>
    </location>
    <ligand>
        <name>3-phosphoshikimate</name>
        <dbReference type="ChEBI" id="CHEBI:145989"/>
    </ligand>
</feature>
<keyword evidence="3 8" id="KW-0963">Cytoplasm</keyword>
<dbReference type="Proteomes" id="UP000316609">
    <property type="component" value="Unassembled WGS sequence"/>
</dbReference>
<dbReference type="GO" id="GO:0005737">
    <property type="term" value="C:cytoplasm"/>
    <property type="evidence" value="ECO:0007669"/>
    <property type="project" value="UniProtKB-SubCell"/>
</dbReference>
<dbReference type="AlphaFoldDB" id="A0A538TWN4"/>
<dbReference type="Pfam" id="PF00275">
    <property type="entry name" value="EPSP_synthase"/>
    <property type="match status" value="1"/>
</dbReference>
<name>A0A538TWN4_UNCEI</name>
<comment type="catalytic activity">
    <reaction evidence="7">
        <text>3-phosphoshikimate + phosphoenolpyruvate = 5-O-(1-carboxyvinyl)-3-phosphoshikimate + phosphate</text>
        <dbReference type="Rhea" id="RHEA:21256"/>
        <dbReference type="ChEBI" id="CHEBI:43474"/>
        <dbReference type="ChEBI" id="CHEBI:57701"/>
        <dbReference type="ChEBI" id="CHEBI:58702"/>
        <dbReference type="ChEBI" id="CHEBI:145989"/>
        <dbReference type="EC" id="2.5.1.19"/>
    </reaction>
    <physiologicalReaction direction="left-to-right" evidence="7">
        <dbReference type="Rhea" id="RHEA:21257"/>
    </physiologicalReaction>
</comment>
<feature type="binding site" evidence="8">
    <location>
        <position position="356"/>
    </location>
    <ligand>
        <name>phosphoenolpyruvate</name>
        <dbReference type="ChEBI" id="CHEBI:58702"/>
    </ligand>
</feature>
<feature type="binding site" evidence="8">
    <location>
        <position position="397"/>
    </location>
    <ligand>
        <name>phosphoenolpyruvate</name>
        <dbReference type="ChEBI" id="CHEBI:58702"/>
    </ligand>
</feature>
<evidence type="ECO:0000313" key="11">
    <source>
        <dbReference type="EMBL" id="TMQ68037.1"/>
    </source>
</evidence>
<dbReference type="GO" id="GO:0009423">
    <property type="term" value="P:chorismate biosynthetic process"/>
    <property type="evidence" value="ECO:0007669"/>
    <property type="project" value="UniProtKB-UniRule"/>
</dbReference>
<protein>
    <recommendedName>
        <fullName evidence="8">3-phosphoshikimate 1-carboxyvinyltransferase</fullName>
        <ecNumber evidence="8">2.5.1.19</ecNumber>
    </recommendedName>
    <alternativeName>
        <fullName evidence="8">5-enolpyruvylshikimate-3-phosphate synthase</fullName>
        <shortName evidence="8">EPSP synthase</shortName>
        <shortName evidence="8">EPSPS</shortName>
    </alternativeName>
</protein>
<comment type="similarity">
    <text evidence="2 8">Belongs to the EPSP synthase family.</text>
</comment>
<dbReference type="GO" id="GO:0003866">
    <property type="term" value="F:3-phosphoshikimate 1-carboxyvinyltransferase activity"/>
    <property type="evidence" value="ECO:0007669"/>
    <property type="project" value="UniProtKB-UniRule"/>
</dbReference>
<dbReference type="InterPro" id="IPR001986">
    <property type="entry name" value="Enolpyruvate_Tfrase_dom"/>
</dbReference>
<gene>
    <name evidence="8 11" type="primary">aroA</name>
    <name evidence="11" type="ORF">E6K78_02545</name>
</gene>
<keyword evidence="5 8" id="KW-0808">Transferase</keyword>
<comment type="caution">
    <text evidence="8">Lacks conserved residue(s) required for the propagation of feature annotation.</text>
</comment>
<comment type="pathway">
    <text evidence="1 8">Metabolic intermediate biosynthesis; chorismate biosynthesis; chorismate from D-erythrose 4-phosphate and phosphoenolpyruvate: step 6/7.</text>
</comment>
<feature type="binding site" evidence="8">
    <location>
        <position position="325"/>
    </location>
    <ligand>
        <name>3-phosphoshikimate</name>
        <dbReference type="ChEBI" id="CHEBI:145989"/>
    </ligand>
</feature>
<evidence type="ECO:0000256" key="2">
    <source>
        <dbReference type="ARBA" id="ARBA00009948"/>
    </source>
</evidence>
<dbReference type="InterPro" id="IPR036968">
    <property type="entry name" value="Enolpyruvate_Tfrase_sf"/>
</dbReference>
<reference evidence="11 12" key="1">
    <citation type="journal article" date="2019" name="Nat. Microbiol.">
        <title>Mediterranean grassland soil C-N compound turnover is dependent on rainfall and depth, and is mediated by genomically divergent microorganisms.</title>
        <authorList>
            <person name="Diamond S."/>
            <person name="Andeer P.F."/>
            <person name="Li Z."/>
            <person name="Crits-Christoph A."/>
            <person name="Burstein D."/>
            <person name="Anantharaman K."/>
            <person name="Lane K.R."/>
            <person name="Thomas B.C."/>
            <person name="Pan C."/>
            <person name="Northen T.R."/>
            <person name="Banfield J.F."/>
        </authorList>
    </citation>
    <scope>NUCLEOTIDE SEQUENCE [LARGE SCALE GENOMIC DNA]</scope>
    <source>
        <strain evidence="11">WS_8</strain>
    </source>
</reference>
<feature type="binding site" evidence="8">
    <location>
        <position position="27"/>
    </location>
    <ligand>
        <name>phosphoenolpyruvate</name>
        <dbReference type="ChEBI" id="CHEBI:58702"/>
    </ligand>
</feature>
<comment type="caution">
    <text evidence="11">The sequence shown here is derived from an EMBL/GenBank/DDBJ whole genome shotgun (WGS) entry which is preliminary data.</text>
</comment>
<dbReference type="NCBIfam" id="TIGR01356">
    <property type="entry name" value="aroA"/>
    <property type="match status" value="1"/>
</dbReference>
<dbReference type="InterPro" id="IPR006264">
    <property type="entry name" value="EPSP_synthase"/>
</dbReference>
<feature type="binding site" evidence="8">
    <location>
        <position position="352"/>
    </location>
    <ligand>
        <name>3-phosphoshikimate</name>
        <dbReference type="ChEBI" id="CHEBI:145989"/>
    </ligand>
</feature>
<feature type="binding site" evidence="8">
    <location>
        <position position="98"/>
    </location>
    <ligand>
        <name>phosphoenolpyruvate</name>
        <dbReference type="ChEBI" id="CHEBI:58702"/>
    </ligand>
</feature>
<organism evidence="11 12">
    <name type="scientific">Eiseniibacteriota bacterium</name>
    <dbReference type="NCBI Taxonomy" id="2212470"/>
    <lineage>
        <taxon>Bacteria</taxon>
        <taxon>Candidatus Eiseniibacteriota</taxon>
    </lineage>
</organism>
<feature type="binding site" evidence="8">
    <location>
        <position position="27"/>
    </location>
    <ligand>
        <name>3-phosphoshikimate</name>
        <dbReference type="ChEBI" id="CHEBI:145989"/>
    </ligand>
</feature>
<keyword evidence="4 8" id="KW-0028">Amino-acid biosynthesis</keyword>
<evidence type="ECO:0000256" key="3">
    <source>
        <dbReference type="ARBA" id="ARBA00022490"/>
    </source>
</evidence>
<evidence type="ECO:0000256" key="1">
    <source>
        <dbReference type="ARBA" id="ARBA00004811"/>
    </source>
</evidence>
<dbReference type="PANTHER" id="PTHR21090:SF5">
    <property type="entry name" value="PENTAFUNCTIONAL AROM POLYPEPTIDE"/>
    <property type="match status" value="1"/>
</dbReference>
<comment type="subcellular location">
    <subcellularLocation>
        <location evidence="8">Cytoplasm</location>
    </subcellularLocation>
</comment>
<dbReference type="PROSITE" id="PS00885">
    <property type="entry name" value="EPSP_SYNTHASE_2"/>
    <property type="match status" value="1"/>
</dbReference>
<dbReference type="CDD" id="cd01556">
    <property type="entry name" value="EPSP_synthase"/>
    <property type="match status" value="1"/>
</dbReference>